<accession>A0A2N7TL35</accession>
<keyword evidence="3" id="KW-1185">Reference proteome</keyword>
<dbReference type="PANTHER" id="PTHR11102">
    <property type="entry name" value="SEL-1-LIKE PROTEIN"/>
    <property type="match status" value="1"/>
</dbReference>
<organism evidence="2 3">
    <name type="scientific">Halomonas heilongjiangensis</name>
    <dbReference type="NCBI Taxonomy" id="1387883"/>
    <lineage>
        <taxon>Bacteria</taxon>
        <taxon>Pseudomonadati</taxon>
        <taxon>Pseudomonadota</taxon>
        <taxon>Gammaproteobacteria</taxon>
        <taxon>Oceanospirillales</taxon>
        <taxon>Halomonadaceae</taxon>
        <taxon>Halomonas</taxon>
    </lineage>
</organism>
<evidence type="ECO:0000313" key="3">
    <source>
        <dbReference type="Proteomes" id="UP000235346"/>
    </source>
</evidence>
<keyword evidence="1" id="KW-0732">Signal</keyword>
<comment type="caution">
    <text evidence="2">The sequence shown here is derived from an EMBL/GenBank/DDBJ whole genome shotgun (WGS) entry which is preliminary data.</text>
</comment>
<dbReference type="InterPro" id="IPR011990">
    <property type="entry name" value="TPR-like_helical_dom_sf"/>
</dbReference>
<dbReference type="EMBL" id="PNRE01000058">
    <property type="protein sequence ID" value="PMR68906.1"/>
    <property type="molecule type" value="Genomic_DNA"/>
</dbReference>
<dbReference type="SUPFAM" id="SSF81901">
    <property type="entry name" value="HCP-like"/>
    <property type="match status" value="1"/>
</dbReference>
<name>A0A2N7TL35_9GAMM</name>
<feature type="chain" id="PRO_5014711519" evidence="1">
    <location>
        <begin position="28"/>
        <end position="333"/>
    </location>
</feature>
<dbReference type="RefSeq" id="WP_102628329.1">
    <property type="nucleotide sequence ID" value="NZ_PDOH01000006.1"/>
</dbReference>
<gene>
    <name evidence="2" type="ORF">C1H66_13100</name>
</gene>
<dbReference type="InterPro" id="IPR050767">
    <property type="entry name" value="Sel1_AlgK"/>
</dbReference>
<dbReference type="Proteomes" id="UP000235346">
    <property type="component" value="Unassembled WGS sequence"/>
</dbReference>
<evidence type="ECO:0000313" key="2">
    <source>
        <dbReference type="EMBL" id="PMR68906.1"/>
    </source>
</evidence>
<protein>
    <submittedName>
        <fullName evidence="2">Sel1 repeat family protein</fullName>
    </submittedName>
</protein>
<proteinExistence type="predicted"/>
<dbReference type="PANTHER" id="PTHR11102:SF160">
    <property type="entry name" value="ERAD-ASSOCIATED E3 UBIQUITIN-PROTEIN LIGASE COMPONENT HRD3"/>
    <property type="match status" value="1"/>
</dbReference>
<dbReference type="InterPro" id="IPR006597">
    <property type="entry name" value="Sel1-like"/>
</dbReference>
<dbReference type="Gene3D" id="1.25.40.10">
    <property type="entry name" value="Tetratricopeptide repeat domain"/>
    <property type="match status" value="2"/>
</dbReference>
<evidence type="ECO:0000256" key="1">
    <source>
        <dbReference type="SAM" id="SignalP"/>
    </source>
</evidence>
<dbReference type="OrthoDB" id="6120455at2"/>
<sequence>MSISQLKAWAALAALALLSLTISAAWALEEEAQAAKDEGMRLYGLGISAETIPYLEPAAQAGDVEAMYYLGEVHRLRHMGLTQAAMDWYLQAAEQGDIHAMLRLFQGGACTAGDECPEGYDDWHYAAMDIVKPQAEAGDPDAMLAMFDIYRMFDEPRRAGEWLELAAEAGQPEAQTILGNQILDGRGWYLTNGRRLSAAEAWFRKAAEQGYVPAMNRLSEVLADLDEHESAWQWLMHASEGGHINGRLGEGWCNLNPHEWGDERCPLAQDVVKGWAVLYAIAQETGNRSAKSIMDWNSDELSAEQRKEAEALAEAEWIGREPPLSNFPPRFGY</sequence>
<feature type="signal peptide" evidence="1">
    <location>
        <begin position="1"/>
        <end position="27"/>
    </location>
</feature>
<dbReference type="AlphaFoldDB" id="A0A2N7TL35"/>
<reference evidence="2 3" key="1">
    <citation type="submission" date="2018-01" db="EMBL/GenBank/DDBJ databases">
        <title>Halomonas endophytica sp. nov., isolated from storage liquid in the stems of Populus euphratica.</title>
        <authorList>
            <person name="Chen C."/>
        </authorList>
    </citation>
    <scope>NUCLEOTIDE SEQUENCE [LARGE SCALE GENOMIC DNA]</scope>
    <source>
        <strain evidence="2 3">DSM 26881</strain>
    </source>
</reference>
<dbReference type="SMART" id="SM00671">
    <property type="entry name" value="SEL1"/>
    <property type="match status" value="3"/>
</dbReference>